<dbReference type="EMBL" id="QGMI01000685">
    <property type="protein sequence ID" value="TVY37677.1"/>
    <property type="molecule type" value="Genomic_DNA"/>
</dbReference>
<feature type="transmembrane region" description="Helical" evidence="2">
    <location>
        <begin position="51"/>
        <end position="70"/>
    </location>
</feature>
<dbReference type="AlphaFoldDB" id="A0A8H8RNB6"/>
<keyword evidence="2" id="KW-0472">Membrane</keyword>
<evidence type="ECO:0000313" key="4">
    <source>
        <dbReference type="Proteomes" id="UP000443090"/>
    </source>
</evidence>
<dbReference type="PANTHER" id="PTHR35896:SF3">
    <property type="entry name" value="MAJOR FACILITATOR SUPERFAMILY TRANSPORTER"/>
    <property type="match status" value="1"/>
</dbReference>
<name>A0A8H8RNB6_9HELO</name>
<evidence type="ECO:0000256" key="1">
    <source>
        <dbReference type="SAM" id="MobiDB-lite"/>
    </source>
</evidence>
<dbReference type="InterPro" id="IPR053008">
    <property type="entry name" value="Phomopsin_biosynth_assoc"/>
</dbReference>
<feature type="compositionally biased region" description="Basic and acidic residues" evidence="1">
    <location>
        <begin position="77"/>
        <end position="99"/>
    </location>
</feature>
<sequence length="248" mass="28320">MEDVYMSNYDGDAVEKLLPTENTDDCEQAFGQFEQPEKTAKSRRHLRRARNIVICALAFWGLFNIITQIIHKHPNVAHHESDHDHHQHAKPQDSHTESTSHELRRSCACGNSTAEAIELGCVYDSLSPAWLQPYCQDAELTAEFETLGDGPNGTWTYYADRNHTQELSMPEVMALADDPAARFHVSWEWHVVHCYMYWIKQFRANTNGIVVEARFDNEGHIRHCAEVFQNRVYGTASGVVLNADFVDS</sequence>
<reference evidence="3 4" key="1">
    <citation type="submission" date="2018-05" db="EMBL/GenBank/DDBJ databases">
        <title>Genome sequencing and assembly of the regulated plant pathogen Lachnellula willkommii and related sister species for the development of diagnostic species identification markers.</title>
        <authorList>
            <person name="Giroux E."/>
            <person name="Bilodeau G."/>
        </authorList>
    </citation>
    <scope>NUCLEOTIDE SEQUENCE [LARGE SCALE GENOMIC DNA]</scope>
    <source>
        <strain evidence="3 4">CBS 160.35</strain>
    </source>
</reference>
<evidence type="ECO:0000256" key="2">
    <source>
        <dbReference type="SAM" id="Phobius"/>
    </source>
</evidence>
<gene>
    <name evidence="3" type="ORF">LOCC1_G008021</name>
</gene>
<comment type="caution">
    <text evidence="3">The sequence shown here is derived from an EMBL/GenBank/DDBJ whole genome shotgun (WGS) entry which is preliminary data.</text>
</comment>
<feature type="region of interest" description="Disordered" evidence="1">
    <location>
        <begin position="76"/>
        <end position="99"/>
    </location>
</feature>
<keyword evidence="2" id="KW-0812">Transmembrane</keyword>
<dbReference type="PANTHER" id="PTHR35896">
    <property type="entry name" value="IG-LIKE DOMAIN-CONTAINING PROTEIN"/>
    <property type="match status" value="1"/>
</dbReference>
<accession>A0A8H8RNB6</accession>
<keyword evidence="2" id="KW-1133">Transmembrane helix</keyword>
<dbReference type="OrthoDB" id="3501153at2759"/>
<dbReference type="Proteomes" id="UP000443090">
    <property type="component" value="Unassembled WGS sequence"/>
</dbReference>
<organism evidence="3 4">
    <name type="scientific">Lachnellula occidentalis</name>
    <dbReference type="NCBI Taxonomy" id="215460"/>
    <lineage>
        <taxon>Eukaryota</taxon>
        <taxon>Fungi</taxon>
        <taxon>Dikarya</taxon>
        <taxon>Ascomycota</taxon>
        <taxon>Pezizomycotina</taxon>
        <taxon>Leotiomycetes</taxon>
        <taxon>Helotiales</taxon>
        <taxon>Lachnaceae</taxon>
        <taxon>Lachnellula</taxon>
    </lineage>
</organism>
<proteinExistence type="predicted"/>
<keyword evidence="4" id="KW-1185">Reference proteome</keyword>
<protein>
    <submittedName>
        <fullName evidence="3">Uncharacterized protein</fullName>
    </submittedName>
</protein>
<evidence type="ECO:0000313" key="3">
    <source>
        <dbReference type="EMBL" id="TVY37677.1"/>
    </source>
</evidence>